<dbReference type="EMBL" id="JPWV03000002">
    <property type="protein sequence ID" value="KAG2532861.1"/>
    <property type="molecule type" value="Genomic_DNA"/>
</dbReference>
<evidence type="ECO:0000256" key="2">
    <source>
        <dbReference type="ARBA" id="ARBA00022490"/>
    </source>
</evidence>
<gene>
    <name evidence="7" type="ORF">BBO99_00000333</name>
    <name evidence="5" type="ORF">JM16_000091</name>
    <name evidence="6" type="ORF">JM18_000093</name>
</gene>
<evidence type="ECO:0000256" key="1">
    <source>
        <dbReference type="ARBA" id="ARBA00004496"/>
    </source>
</evidence>
<accession>A0A421H3U5</accession>
<name>A0A421H3U5_9STRA</name>
<evidence type="ECO:0000256" key="4">
    <source>
        <dbReference type="ARBA" id="ARBA00022737"/>
    </source>
</evidence>
<evidence type="ECO:0000313" key="6">
    <source>
        <dbReference type="EMBL" id="KAG2533589.1"/>
    </source>
</evidence>
<reference evidence="5" key="3">
    <citation type="submission" date="2020-06" db="EMBL/GenBank/DDBJ databases">
        <authorList>
            <person name="Studholme D.J."/>
        </authorList>
    </citation>
    <scope>NUCLEOTIDE SEQUENCE</scope>
    <source>
        <strain evidence="5">NZFS 2646</strain>
        <strain evidence="6">NZFS 3630</strain>
    </source>
</reference>
<reference evidence="5" key="1">
    <citation type="journal article" date="2015" name="Genom Data">
        <title>Genome sequences of six Phytophthora species associated with forests in New Zealand.</title>
        <authorList>
            <person name="Studholme D.J."/>
            <person name="McDougal R.L."/>
            <person name="Sambles C."/>
            <person name="Hansen E."/>
            <person name="Hardy G."/>
            <person name="Grant M."/>
            <person name="Ganley R.J."/>
            <person name="Williams N.M."/>
        </authorList>
    </citation>
    <scope>NUCLEOTIDE SEQUENCE</scope>
    <source>
        <strain evidence="5">NZFS 2646</strain>
        <strain evidence="6">NZFS 3630</strain>
    </source>
</reference>
<dbReference type="Proteomes" id="UP000285624">
    <property type="component" value="Unassembled WGS sequence"/>
</dbReference>
<proteinExistence type="predicted"/>
<dbReference type="EMBL" id="MBDN02000002">
    <property type="protein sequence ID" value="RLN86065.1"/>
    <property type="molecule type" value="Genomic_DNA"/>
</dbReference>
<reference evidence="7 8" key="2">
    <citation type="submission" date="2018-07" db="EMBL/GenBank/DDBJ databases">
        <title>Genome sequencing of oomycete isolates from Chile give support for New Zealand origin for Phytophthora kernoviae and make available the first Nothophytophthora sp. genome.</title>
        <authorList>
            <person name="Studholme D.J."/>
            <person name="Sanfuentes E."/>
            <person name="Panda P."/>
            <person name="Hill R."/>
            <person name="Sambles C."/>
            <person name="Grant M."/>
            <person name="Williams N.M."/>
            <person name="Mcdougal R.L."/>
        </authorList>
    </citation>
    <scope>NUCLEOTIDE SEQUENCE [LARGE SCALE GENOMIC DNA]</scope>
    <source>
        <strain evidence="7">Chile4</strain>
    </source>
</reference>
<protein>
    <submittedName>
        <fullName evidence="7">Uncharacterized protein</fullName>
    </submittedName>
</protein>
<dbReference type="SMART" id="SM00369">
    <property type="entry name" value="LRR_TYP"/>
    <property type="match status" value="4"/>
</dbReference>
<dbReference type="GO" id="GO:0005737">
    <property type="term" value="C:cytoplasm"/>
    <property type="evidence" value="ECO:0007669"/>
    <property type="project" value="UniProtKB-SubCell"/>
</dbReference>
<comment type="caution">
    <text evidence="7">The sequence shown here is derived from an EMBL/GenBank/DDBJ whole genome shotgun (WGS) entry which is preliminary data.</text>
</comment>
<dbReference type="InterPro" id="IPR032675">
    <property type="entry name" value="LRR_dom_sf"/>
</dbReference>
<dbReference type="SUPFAM" id="SSF52058">
    <property type="entry name" value="L domain-like"/>
    <property type="match status" value="1"/>
</dbReference>
<dbReference type="Pfam" id="PF13855">
    <property type="entry name" value="LRR_8"/>
    <property type="match status" value="1"/>
</dbReference>
<dbReference type="GO" id="GO:0005634">
    <property type="term" value="C:nucleus"/>
    <property type="evidence" value="ECO:0007669"/>
    <property type="project" value="TreeGrafter"/>
</dbReference>
<dbReference type="PANTHER" id="PTHR22710">
    <property type="entry name" value="X-RAY RADIATION RESISTANCE ASSOCIATED PROTEIN 1 XRRA1"/>
    <property type="match status" value="1"/>
</dbReference>
<dbReference type="Gene3D" id="3.80.10.10">
    <property type="entry name" value="Ribonuclease Inhibitor"/>
    <property type="match status" value="2"/>
</dbReference>
<dbReference type="EMBL" id="JPWU03000001">
    <property type="protein sequence ID" value="KAG2533589.1"/>
    <property type="molecule type" value="Genomic_DNA"/>
</dbReference>
<dbReference type="Pfam" id="PF13516">
    <property type="entry name" value="LRR_6"/>
    <property type="match status" value="2"/>
</dbReference>
<organism evidence="7 8">
    <name type="scientific">Phytophthora kernoviae</name>
    <dbReference type="NCBI Taxonomy" id="325452"/>
    <lineage>
        <taxon>Eukaryota</taxon>
        <taxon>Sar</taxon>
        <taxon>Stramenopiles</taxon>
        <taxon>Oomycota</taxon>
        <taxon>Peronosporomycetes</taxon>
        <taxon>Peronosporales</taxon>
        <taxon>Peronosporaceae</taxon>
        <taxon>Phytophthora</taxon>
    </lineage>
</organism>
<comment type="subcellular location">
    <subcellularLocation>
        <location evidence="1">Cytoplasm</location>
    </subcellularLocation>
</comment>
<dbReference type="InterPro" id="IPR003591">
    <property type="entry name" value="Leu-rich_rpt_typical-subtyp"/>
</dbReference>
<dbReference type="InterPro" id="IPR001611">
    <property type="entry name" value="Leu-rich_rpt"/>
</dbReference>
<sequence length="362" mass="40248">MHITDVVSEDLLFFTNLTRLDMSDNEAPLGPFGCLPALAELDFQCNALDEVTLGNGFQNLEVLNLSFNCLGSKDVEELSNLLRIRELYLGNNRIRSLPPIMDRFSRLETLSLESNNISGQEVFSFLTIMPRLRNLNLSHNKITGFPESALVLEDKRGLGFYNLIYLNLAHNTITDEAEVVHTSELRNLRKLILYGNPLAQAAVTSYDHTKLAYDPVPTLTAILDERSPDEVAMTVIVAYPATKKKRLHSMSCYESVEIYKMIPNEVVLQSPFRNRAAEFLLGNSPEVVVTDKELLSKRQIPSDTPATPIKKQLRFDSNDSTFLTGVGIEDVLAGVGPSAEIPAVPACMISRSLASESRALME</sequence>
<keyword evidence="4" id="KW-0677">Repeat</keyword>
<dbReference type="PANTHER" id="PTHR22710:SF2">
    <property type="entry name" value="X-RAY RADIATION RESISTANCE-ASSOCIATED PROTEIN 1"/>
    <property type="match status" value="1"/>
</dbReference>
<evidence type="ECO:0000313" key="5">
    <source>
        <dbReference type="EMBL" id="KAG2532861.1"/>
    </source>
</evidence>
<dbReference type="Proteomes" id="UP000785171">
    <property type="component" value="Unassembled WGS sequence"/>
</dbReference>
<evidence type="ECO:0000313" key="8">
    <source>
        <dbReference type="Proteomes" id="UP000285624"/>
    </source>
</evidence>
<dbReference type="Proteomes" id="UP000792063">
    <property type="component" value="Unassembled WGS sequence"/>
</dbReference>
<keyword evidence="3" id="KW-0433">Leucine-rich repeat</keyword>
<dbReference type="AlphaFoldDB" id="A0A421H3U5"/>
<keyword evidence="8" id="KW-1185">Reference proteome</keyword>
<dbReference type="PROSITE" id="PS51450">
    <property type="entry name" value="LRR"/>
    <property type="match status" value="4"/>
</dbReference>
<dbReference type="STRING" id="325452.A0A421H3U5"/>
<evidence type="ECO:0000313" key="7">
    <source>
        <dbReference type="EMBL" id="RLN86065.1"/>
    </source>
</evidence>
<keyword evidence="2" id="KW-0963">Cytoplasm</keyword>
<evidence type="ECO:0000256" key="3">
    <source>
        <dbReference type="ARBA" id="ARBA00022614"/>
    </source>
</evidence>